<dbReference type="PANTHER" id="PTHR43022:SF1">
    <property type="entry name" value="PROTEIN SMF"/>
    <property type="match status" value="1"/>
</dbReference>
<dbReference type="SUPFAM" id="SSF46785">
    <property type="entry name" value="Winged helix' DNA-binding domain"/>
    <property type="match status" value="1"/>
</dbReference>
<evidence type="ECO:0000256" key="1">
    <source>
        <dbReference type="ARBA" id="ARBA00006525"/>
    </source>
</evidence>
<dbReference type="InterPro" id="IPR036390">
    <property type="entry name" value="WH_DNA-bd_sf"/>
</dbReference>
<organism evidence="4 5">
    <name type="scientific">Thermacetogenium phaeum</name>
    <dbReference type="NCBI Taxonomy" id="85874"/>
    <lineage>
        <taxon>Bacteria</taxon>
        <taxon>Bacillati</taxon>
        <taxon>Bacillota</taxon>
        <taxon>Clostridia</taxon>
        <taxon>Thermoanaerobacterales</taxon>
        <taxon>Thermoanaerobacteraceae</taxon>
        <taxon>Thermacetogenium</taxon>
    </lineage>
</organism>
<dbReference type="InterPro" id="IPR041614">
    <property type="entry name" value="DprA_WH"/>
</dbReference>
<feature type="domain" description="Smf/DprA SLOG" evidence="2">
    <location>
        <begin position="79"/>
        <end position="287"/>
    </location>
</feature>
<dbReference type="NCBIfam" id="TIGR00732">
    <property type="entry name" value="dprA"/>
    <property type="match status" value="1"/>
</dbReference>
<evidence type="ECO:0000259" key="2">
    <source>
        <dbReference type="Pfam" id="PF02481"/>
    </source>
</evidence>
<gene>
    <name evidence="4" type="ORF">XD66_1460</name>
</gene>
<dbReference type="Proteomes" id="UP000053326">
    <property type="component" value="Unassembled WGS sequence"/>
</dbReference>
<dbReference type="PATRIC" id="fig|85874.4.peg.1106"/>
<dbReference type="InterPro" id="IPR057666">
    <property type="entry name" value="DrpA_SLOG"/>
</dbReference>
<reference evidence="5" key="1">
    <citation type="journal article" date="2015" name="MBio">
        <title>Genome-Resolved Metagenomic Analysis Reveals Roles for Candidate Phyla and Other Microbial Community Members in Biogeochemical Transformations in Oil Reservoirs.</title>
        <authorList>
            <person name="Hu P."/>
            <person name="Tom L."/>
            <person name="Singh A."/>
            <person name="Thomas B.C."/>
            <person name="Baker B.J."/>
            <person name="Piceno Y.M."/>
            <person name="Andersen G.L."/>
            <person name="Banfield J.F."/>
        </authorList>
    </citation>
    <scope>NUCLEOTIDE SEQUENCE [LARGE SCALE GENOMIC DNA]</scope>
</reference>
<feature type="domain" description="DprA winged helix" evidence="3">
    <location>
        <begin position="298"/>
        <end position="357"/>
    </location>
</feature>
<dbReference type="GO" id="GO:0009294">
    <property type="term" value="P:DNA-mediated transformation"/>
    <property type="evidence" value="ECO:0007669"/>
    <property type="project" value="InterPro"/>
</dbReference>
<dbReference type="Gene3D" id="1.10.10.10">
    <property type="entry name" value="Winged helix-like DNA-binding domain superfamily/Winged helix DNA-binding domain"/>
    <property type="match status" value="1"/>
</dbReference>
<name>A0A101FF07_9THEO</name>
<dbReference type="Pfam" id="PF02481">
    <property type="entry name" value="DNA_processg_A"/>
    <property type="match status" value="1"/>
</dbReference>
<evidence type="ECO:0000259" key="3">
    <source>
        <dbReference type="Pfam" id="PF17782"/>
    </source>
</evidence>
<dbReference type="EMBL" id="LGFO01000242">
    <property type="protein sequence ID" value="KUK35832.1"/>
    <property type="molecule type" value="Genomic_DNA"/>
</dbReference>
<dbReference type="Gene3D" id="3.40.50.450">
    <property type="match status" value="1"/>
</dbReference>
<evidence type="ECO:0000313" key="5">
    <source>
        <dbReference type="Proteomes" id="UP000053326"/>
    </source>
</evidence>
<dbReference type="InterPro" id="IPR010994">
    <property type="entry name" value="RuvA_2-like"/>
</dbReference>
<dbReference type="InterPro" id="IPR036388">
    <property type="entry name" value="WH-like_DNA-bd_sf"/>
</dbReference>
<dbReference type="SUPFAM" id="SSF102405">
    <property type="entry name" value="MCP/YpsA-like"/>
    <property type="match status" value="1"/>
</dbReference>
<dbReference type="Pfam" id="PF17782">
    <property type="entry name" value="WHD_DprA"/>
    <property type="match status" value="1"/>
</dbReference>
<evidence type="ECO:0000313" key="4">
    <source>
        <dbReference type="EMBL" id="KUK35832.1"/>
    </source>
</evidence>
<dbReference type="SUPFAM" id="SSF47781">
    <property type="entry name" value="RuvA domain 2-like"/>
    <property type="match status" value="1"/>
</dbReference>
<dbReference type="InterPro" id="IPR003488">
    <property type="entry name" value="DprA"/>
</dbReference>
<proteinExistence type="inferred from homology"/>
<protein>
    <submittedName>
        <fullName evidence="4">DNA protecting protein DprA</fullName>
    </submittedName>
</protein>
<sequence length="367" mass="40261">MEDRYYWAALQISLELGSHSLFSLYRYFPTGEAVFRAGEKDIKRVPNLSPQVAERIIHYRRNVEPERVAEDLLKKGIRVTLFGEADYPAMLSHIVDPPAILYARGELPDPQLPLIAVVGARRATPYGKVVARKLARELVEAGWGVVSGMARGIDTAAHEGALEGNGYTLAVFGCGINICYPRENRRLMESIREKGCLLSEFPPDLPPLARNFPIRNRIISGCALGTVVVEAGEKSGSLITAGFALEQGREVFAVPGPVTSANSRGAHRLIKQGAKLVETVSDILEEFPYIKRMQAVSQPPEKKETNLTLEEAAVFRHLSLEPVSLEHLAERAGLPVSVVGATLTMLEVKGLVQRLPGPFYIKSDVSL</sequence>
<comment type="caution">
    <text evidence="4">The sequence shown here is derived from an EMBL/GenBank/DDBJ whole genome shotgun (WGS) entry which is preliminary data.</text>
</comment>
<comment type="similarity">
    <text evidence="1">Belongs to the DprA/Smf family.</text>
</comment>
<dbReference type="AlphaFoldDB" id="A0A101FF07"/>
<dbReference type="PANTHER" id="PTHR43022">
    <property type="entry name" value="PROTEIN SMF"/>
    <property type="match status" value="1"/>
</dbReference>
<accession>A0A101FF07</accession>